<comment type="similarity">
    <text evidence="2">Belongs to the ATP11 family.</text>
</comment>
<evidence type="ECO:0000256" key="2">
    <source>
        <dbReference type="ARBA" id="ARBA00009116"/>
    </source>
</evidence>
<accession>A0AAD8XWP0</accession>
<protein>
    <submittedName>
        <fullName evidence="5">ATP11 protein</fullName>
    </submittedName>
</protein>
<dbReference type="GO" id="GO:0033615">
    <property type="term" value="P:mitochondrial proton-transporting ATP synthase complex assembly"/>
    <property type="evidence" value="ECO:0007669"/>
    <property type="project" value="TreeGrafter"/>
</dbReference>
<evidence type="ECO:0000256" key="4">
    <source>
        <dbReference type="ARBA" id="ARBA00023128"/>
    </source>
</evidence>
<keyword evidence="3" id="KW-0809">Transit peptide</keyword>
<dbReference type="EMBL" id="JATAAI010000037">
    <property type="protein sequence ID" value="KAK1734808.1"/>
    <property type="molecule type" value="Genomic_DNA"/>
</dbReference>
<evidence type="ECO:0000313" key="5">
    <source>
        <dbReference type="EMBL" id="KAK1734808.1"/>
    </source>
</evidence>
<evidence type="ECO:0000256" key="1">
    <source>
        <dbReference type="ARBA" id="ARBA00004173"/>
    </source>
</evidence>
<dbReference type="AlphaFoldDB" id="A0AAD8XWP0"/>
<organism evidence="5 6">
    <name type="scientific">Skeletonema marinoi</name>
    <dbReference type="NCBI Taxonomy" id="267567"/>
    <lineage>
        <taxon>Eukaryota</taxon>
        <taxon>Sar</taxon>
        <taxon>Stramenopiles</taxon>
        <taxon>Ochrophyta</taxon>
        <taxon>Bacillariophyta</taxon>
        <taxon>Coscinodiscophyceae</taxon>
        <taxon>Thalassiosirophycidae</taxon>
        <taxon>Thalassiosirales</taxon>
        <taxon>Skeletonemataceae</taxon>
        <taxon>Skeletonema</taxon>
        <taxon>Skeletonema marinoi-dohrnii complex</taxon>
    </lineage>
</organism>
<dbReference type="GO" id="GO:0005739">
    <property type="term" value="C:mitochondrion"/>
    <property type="evidence" value="ECO:0007669"/>
    <property type="project" value="UniProtKB-SubCell"/>
</dbReference>
<dbReference type="Proteomes" id="UP001224775">
    <property type="component" value="Unassembled WGS sequence"/>
</dbReference>
<evidence type="ECO:0000313" key="6">
    <source>
        <dbReference type="Proteomes" id="UP001224775"/>
    </source>
</evidence>
<proteinExistence type="inferred from homology"/>
<comment type="caution">
    <text evidence="5">The sequence shown here is derived from an EMBL/GenBank/DDBJ whole genome shotgun (WGS) entry which is preliminary data.</text>
</comment>
<dbReference type="PANTHER" id="PTHR13126">
    <property type="entry name" value="CHAPERONE ATP11"/>
    <property type="match status" value="1"/>
</dbReference>
<evidence type="ECO:0000256" key="3">
    <source>
        <dbReference type="ARBA" id="ARBA00022946"/>
    </source>
</evidence>
<name>A0AAD8XWP0_9STRA</name>
<dbReference type="Pfam" id="PF06644">
    <property type="entry name" value="ATP11"/>
    <property type="match status" value="1"/>
</dbReference>
<keyword evidence="4" id="KW-0496">Mitochondrion</keyword>
<dbReference type="PANTHER" id="PTHR13126:SF0">
    <property type="entry name" value="ATP SYNTHASE MITOCHONDRIAL F1 COMPLEX ASSEMBLY FACTOR 1"/>
    <property type="match status" value="1"/>
</dbReference>
<gene>
    <name evidence="5" type="ORF">QTG54_014681</name>
</gene>
<comment type="subcellular location">
    <subcellularLocation>
        <location evidence="1">Mitochondrion</location>
    </subcellularLocation>
</comment>
<sequence>MMLSSALPRTALMRALNSNSFRPAAKEALHRSRAYNITTKPISSSRCLCTLTSSSHAMIKHEHKRYNSPDMQFVQKRSNFSFAGPRKLSDVMKVDLLKDKSNTEISDVWMTYHEGKEKVHGIVMDGKKGRNLLSKAAQCPFFIQPVFRGEGHFMIVSQFQTPNYFLLALLEDYKMDPAAAQPILTVSVFDDLVETKDVVLLRCDIINRGIEDDEGYKLCQNLISDYLEFEGVHMFNKKPDAFDVDEFVKEKEQKWNE</sequence>
<keyword evidence="6" id="KW-1185">Reference proteome</keyword>
<reference evidence="5" key="1">
    <citation type="submission" date="2023-06" db="EMBL/GenBank/DDBJ databases">
        <title>Survivors Of The Sea: Transcriptome response of Skeletonema marinoi to long-term dormancy.</title>
        <authorList>
            <person name="Pinder M.I.M."/>
            <person name="Kourtchenko O."/>
            <person name="Robertson E.K."/>
            <person name="Larsson T."/>
            <person name="Maumus F."/>
            <person name="Osuna-Cruz C.M."/>
            <person name="Vancaester E."/>
            <person name="Stenow R."/>
            <person name="Vandepoele K."/>
            <person name="Ploug H."/>
            <person name="Bruchert V."/>
            <person name="Godhe A."/>
            <person name="Topel M."/>
        </authorList>
    </citation>
    <scope>NUCLEOTIDE SEQUENCE</scope>
    <source>
        <strain evidence="5">R05AC</strain>
    </source>
</reference>
<dbReference type="InterPro" id="IPR010591">
    <property type="entry name" value="ATP11"/>
</dbReference>